<sequence>MATKRSFSGEGSSDEPLIKRTAASPKKIKENYKQISGKLMSKMRLSIDNEYYYTFRIMSDNKIQEYYGDSQSFKDMEEGKCYEVNLNFVKTKFSQWIQINEYTECDMKLETSTPLIECLTNKHFENEASVNTLAKYKLIYKKINSNLYKIVFDIIFKNLNDDCNVVQIECSANAKTLINLFKSNIKNSDDVNEVFTYLKNNENEIFNIYNVKCQQIYNGSNVYMNWNLTNSTRIELCDAKGSESFFNLQNCTDTRLNISRSNKYVASYIVDVIKSELEENETGNNKFVVQFKSDNLNDADCNDIDSKKWNKSVFFVNTTKNTEADSLQKLCADFNQITMLLEDNLIKVIIYVTVDNGENANMNLLGLLKYDQDENEYKFL</sequence>
<dbReference type="OrthoDB" id="5804at10239"/>
<dbReference type="RefSeq" id="YP_007250474.1">
    <property type="nucleotide sequence ID" value="NC_019945.1"/>
</dbReference>
<dbReference type="InterPro" id="IPR008415">
    <property type="entry name" value="Baculo_LEF-3"/>
</dbReference>
<evidence type="ECO:0000313" key="3">
    <source>
        <dbReference type="Proteomes" id="UP000202315"/>
    </source>
</evidence>
<evidence type="ECO:0000256" key="1">
    <source>
        <dbReference type="SAM" id="MobiDB-lite"/>
    </source>
</evidence>
<dbReference type="GO" id="GO:0003677">
    <property type="term" value="F:DNA binding"/>
    <property type="evidence" value="ECO:0007669"/>
    <property type="project" value="InterPro"/>
</dbReference>
<dbReference type="EMBL" id="JX467702">
    <property type="protein sequence ID" value="AGA16218.1"/>
    <property type="molecule type" value="Genomic_DNA"/>
</dbReference>
<feature type="compositionally biased region" description="Polar residues" evidence="1">
    <location>
        <begin position="1"/>
        <end position="11"/>
    </location>
</feature>
<dbReference type="KEGG" id="vg:14340110"/>
<dbReference type="GO" id="GO:0006355">
    <property type="term" value="P:regulation of DNA-templated transcription"/>
    <property type="evidence" value="ECO:0007669"/>
    <property type="project" value="InterPro"/>
</dbReference>
<protein>
    <submittedName>
        <fullName evidence="2">Lef-3 protein</fullName>
    </submittedName>
</protein>
<name>L0CLJ7_9ABAC</name>
<dbReference type="GeneID" id="14340110"/>
<gene>
    <name evidence="2" type="primary">lef-3</name>
</gene>
<accession>L0CLJ7</accession>
<proteinExistence type="predicted"/>
<feature type="region of interest" description="Disordered" evidence="1">
    <location>
        <begin position="1"/>
        <end position="23"/>
    </location>
</feature>
<keyword evidence="3" id="KW-1185">Reference proteome</keyword>
<dbReference type="Proteomes" id="UP000202315">
    <property type="component" value="Segment"/>
</dbReference>
<dbReference type="Pfam" id="PF05847">
    <property type="entry name" value="Baculo_LEF-3"/>
    <property type="match status" value="1"/>
</dbReference>
<organism evidence="2 3">
    <name type="scientific">Thysanoplusia orichalcea nucleopolyhedrovirus</name>
    <dbReference type="NCBI Taxonomy" id="101850"/>
    <lineage>
        <taxon>Viruses</taxon>
        <taxon>Viruses incertae sedis</taxon>
        <taxon>Naldaviricetes</taxon>
        <taxon>Lefavirales</taxon>
        <taxon>Baculoviridae</taxon>
        <taxon>Alphabaculovirus</taxon>
        <taxon>Alphabaculovirus thorichlaceae</taxon>
    </lineage>
</organism>
<reference evidence="2 3" key="1">
    <citation type="journal article" date="2012" name="J. Virol.">
        <title>Genome of Thysanoplusia orichalcea multiple nucleopolyhedrovirus lacks the superoxide dismutase gene.</title>
        <authorList>
            <person name="Wang Y.S."/>
            <person name="Huang G.H."/>
            <person name="Cheng X.H."/>
            <person name="Wang X."/>
            <person name="Garretson T.A."/>
            <person name="Dai L.Y."/>
            <person name="Zhang C.X."/>
            <person name="Cheng X.W."/>
        </authorList>
    </citation>
    <scope>NUCLEOTIDE SEQUENCE [LARGE SCALE GENOMIC DNA]</scope>
    <source>
        <strain evidence="2">P2</strain>
    </source>
</reference>
<evidence type="ECO:0000313" key="2">
    <source>
        <dbReference type="EMBL" id="AGA16218.1"/>
    </source>
</evidence>